<dbReference type="Pfam" id="PF00560">
    <property type="entry name" value="LRR_1"/>
    <property type="match status" value="3"/>
</dbReference>
<dbReference type="PANTHER" id="PTHR32093">
    <property type="entry name" value="LEUCINE-RICH REPEAT EXTENSIN-LIKE PROTEIN 3-RELATED"/>
    <property type="match status" value="1"/>
</dbReference>
<keyword evidence="4" id="KW-0732">Signal</keyword>
<dbReference type="InterPro" id="IPR032675">
    <property type="entry name" value="LRR_dom_sf"/>
</dbReference>
<dbReference type="InterPro" id="IPR051582">
    <property type="entry name" value="LRR_extensin-like_regulator"/>
</dbReference>
<evidence type="ECO:0000256" key="3">
    <source>
        <dbReference type="ARBA" id="ARBA00022614"/>
    </source>
</evidence>
<dbReference type="GO" id="GO:0005576">
    <property type="term" value="C:extracellular region"/>
    <property type="evidence" value="ECO:0007669"/>
    <property type="project" value="UniProtKB-SubCell"/>
</dbReference>
<dbReference type="SUPFAM" id="SSF52058">
    <property type="entry name" value="L domain-like"/>
    <property type="match status" value="1"/>
</dbReference>
<dbReference type="Proteomes" id="UP000290289">
    <property type="component" value="Chromosome 5"/>
</dbReference>
<dbReference type="Gene3D" id="3.80.10.10">
    <property type="entry name" value="Ribonuclease Inhibitor"/>
    <property type="match status" value="2"/>
</dbReference>
<keyword evidence="7" id="KW-1185">Reference proteome</keyword>
<evidence type="ECO:0000313" key="7">
    <source>
        <dbReference type="Proteomes" id="UP000290289"/>
    </source>
</evidence>
<keyword evidence="5" id="KW-0677">Repeat</keyword>
<evidence type="ECO:0000256" key="1">
    <source>
        <dbReference type="ARBA" id="ARBA00004613"/>
    </source>
</evidence>
<comment type="subcellular location">
    <subcellularLocation>
        <location evidence="1">Secreted</location>
    </subcellularLocation>
</comment>
<dbReference type="PROSITE" id="PS51450">
    <property type="entry name" value="LRR"/>
    <property type="match status" value="1"/>
</dbReference>
<keyword evidence="3" id="KW-0433">Leucine-rich repeat</keyword>
<dbReference type="InterPro" id="IPR001611">
    <property type="entry name" value="Leu-rich_rpt"/>
</dbReference>
<dbReference type="AlphaFoldDB" id="A0A498K2B6"/>
<sequence>MGNFILLNIEHLFHAFFIILIPCFFDGVICTDSESSSILPPLIPLPPLPPLVPLPPLPPLIPQLLNFADQRLALVYPIIMTFRNMIISDPLGITQTWVGSDICNYKGFYCDNPPDNKSATTLASIDFNGFQLSAPTLDGFIDQLPDLALFHANSNNFSGIVSPKIANLQYLYELDISNNNFSGPFPTAVLTMNSLSFLDIRYNSFTGSVPPQIFKQTLDVLFINNNNFIQKLPDNLGATRALYLTLANNRFTGPIPKSIGSASSSLKEVLLLNNLITGCIPYELGFLRDATLFDAGNNRLTGPLPCSLGCLDKMEELNFAGNLLYGKVPEVVCELGNLVNLSLSNNYFTSVGPICRQLIKNGVLDLRKNCIQHLADQRSVEECALFFVNPRSCPDPSTFSLLPCKVPPKSKGHLVSDNAAFSKHRL</sequence>
<keyword evidence="2" id="KW-0964">Secreted</keyword>
<evidence type="ECO:0000256" key="4">
    <source>
        <dbReference type="ARBA" id="ARBA00022729"/>
    </source>
</evidence>
<reference evidence="6 7" key="1">
    <citation type="submission" date="2018-10" db="EMBL/GenBank/DDBJ databases">
        <title>A high-quality apple genome assembly.</title>
        <authorList>
            <person name="Hu J."/>
        </authorList>
    </citation>
    <scope>NUCLEOTIDE SEQUENCE [LARGE SCALE GENOMIC DNA]</scope>
    <source>
        <strain evidence="7">cv. HFTH1</strain>
        <tissue evidence="6">Young leaf</tissue>
    </source>
</reference>
<dbReference type="EMBL" id="RDQH01000331">
    <property type="protein sequence ID" value="RXH99882.1"/>
    <property type="molecule type" value="Genomic_DNA"/>
</dbReference>
<evidence type="ECO:0000313" key="6">
    <source>
        <dbReference type="EMBL" id="RXH99882.1"/>
    </source>
</evidence>
<dbReference type="PANTHER" id="PTHR32093:SF128">
    <property type="entry name" value="LEUCINE-RICH REPEAT-CONTAINING N-TERMINAL PLANT-TYPE DOMAIN-CONTAINING PROTEIN"/>
    <property type="match status" value="1"/>
</dbReference>
<comment type="caution">
    <text evidence="6">The sequence shown here is derived from an EMBL/GenBank/DDBJ whole genome shotgun (WGS) entry which is preliminary data.</text>
</comment>
<dbReference type="STRING" id="3750.A0A498K2B6"/>
<proteinExistence type="predicted"/>
<evidence type="ECO:0000256" key="2">
    <source>
        <dbReference type="ARBA" id="ARBA00022525"/>
    </source>
</evidence>
<organism evidence="6 7">
    <name type="scientific">Malus domestica</name>
    <name type="common">Apple</name>
    <name type="synonym">Pyrus malus</name>
    <dbReference type="NCBI Taxonomy" id="3750"/>
    <lineage>
        <taxon>Eukaryota</taxon>
        <taxon>Viridiplantae</taxon>
        <taxon>Streptophyta</taxon>
        <taxon>Embryophyta</taxon>
        <taxon>Tracheophyta</taxon>
        <taxon>Spermatophyta</taxon>
        <taxon>Magnoliopsida</taxon>
        <taxon>eudicotyledons</taxon>
        <taxon>Gunneridae</taxon>
        <taxon>Pentapetalae</taxon>
        <taxon>rosids</taxon>
        <taxon>fabids</taxon>
        <taxon>Rosales</taxon>
        <taxon>Rosaceae</taxon>
        <taxon>Amygdaloideae</taxon>
        <taxon>Maleae</taxon>
        <taxon>Malus</taxon>
    </lineage>
</organism>
<gene>
    <name evidence="6" type="ORF">DVH24_021684</name>
</gene>
<name>A0A498K2B6_MALDO</name>
<protein>
    <recommendedName>
        <fullName evidence="8">Leucine-rich repeat-containing N-terminal plant-type domain-containing protein</fullName>
    </recommendedName>
</protein>
<accession>A0A498K2B6</accession>
<evidence type="ECO:0000256" key="5">
    <source>
        <dbReference type="ARBA" id="ARBA00022737"/>
    </source>
</evidence>
<evidence type="ECO:0008006" key="8">
    <source>
        <dbReference type="Google" id="ProtNLM"/>
    </source>
</evidence>